<gene>
    <name evidence="1" type="ORF">S03H2_10318</name>
</gene>
<evidence type="ECO:0000313" key="1">
    <source>
        <dbReference type="EMBL" id="GAH34543.1"/>
    </source>
</evidence>
<dbReference type="EMBL" id="BARU01005315">
    <property type="protein sequence ID" value="GAH34543.1"/>
    <property type="molecule type" value="Genomic_DNA"/>
</dbReference>
<accession>X1GNH6</accession>
<proteinExistence type="predicted"/>
<reference evidence="1" key="1">
    <citation type="journal article" date="2014" name="Front. Microbiol.">
        <title>High frequency of phylogenetically diverse reductive dehalogenase-homologous genes in deep subseafloor sedimentary metagenomes.</title>
        <authorList>
            <person name="Kawai M."/>
            <person name="Futagami T."/>
            <person name="Toyoda A."/>
            <person name="Takaki Y."/>
            <person name="Nishi S."/>
            <person name="Hori S."/>
            <person name="Arai W."/>
            <person name="Tsubouchi T."/>
            <person name="Morono Y."/>
            <person name="Uchiyama I."/>
            <person name="Ito T."/>
            <person name="Fujiyama A."/>
            <person name="Inagaki F."/>
            <person name="Takami H."/>
        </authorList>
    </citation>
    <scope>NUCLEOTIDE SEQUENCE</scope>
    <source>
        <strain evidence="1">Expedition CK06-06</strain>
    </source>
</reference>
<sequence length="104" mass="12115">PDVIKETCFQGTYSIDSIFAPDALEHYLRIPNRSLTNRIKEQIRNSDFVVLRSVTKLIYDTIKQHSTIFARKMCDSDTLPQWQILERIAILRFMVGSQLALELE</sequence>
<protein>
    <submittedName>
        <fullName evidence="1">Uncharacterized protein</fullName>
    </submittedName>
</protein>
<dbReference type="AlphaFoldDB" id="X1GNH6"/>
<name>X1GNH6_9ZZZZ</name>
<comment type="caution">
    <text evidence="1">The sequence shown here is derived from an EMBL/GenBank/DDBJ whole genome shotgun (WGS) entry which is preliminary data.</text>
</comment>
<feature type="non-terminal residue" evidence="1">
    <location>
        <position position="1"/>
    </location>
</feature>
<organism evidence="1">
    <name type="scientific">marine sediment metagenome</name>
    <dbReference type="NCBI Taxonomy" id="412755"/>
    <lineage>
        <taxon>unclassified sequences</taxon>
        <taxon>metagenomes</taxon>
        <taxon>ecological metagenomes</taxon>
    </lineage>
</organism>